<sequence>MHNIKDDQATCFLWYESMARRGANEISSCHNVLYSDSCPGQNKNTPFLAMCLNVVPEKKINMLDHKFMVPGHSRMECDSDHAVIEKAKK</sequence>
<protein>
    <submittedName>
        <fullName evidence="1">Uncharacterized protein</fullName>
    </submittedName>
</protein>
<organism evidence="1 2">
    <name type="scientific">Dryococelus australis</name>
    <dbReference type="NCBI Taxonomy" id="614101"/>
    <lineage>
        <taxon>Eukaryota</taxon>
        <taxon>Metazoa</taxon>
        <taxon>Ecdysozoa</taxon>
        <taxon>Arthropoda</taxon>
        <taxon>Hexapoda</taxon>
        <taxon>Insecta</taxon>
        <taxon>Pterygota</taxon>
        <taxon>Neoptera</taxon>
        <taxon>Polyneoptera</taxon>
        <taxon>Phasmatodea</taxon>
        <taxon>Verophasmatodea</taxon>
        <taxon>Anareolatae</taxon>
        <taxon>Phasmatidae</taxon>
        <taxon>Eurycanthinae</taxon>
        <taxon>Dryococelus</taxon>
    </lineage>
</organism>
<accession>A0ABQ9IES9</accession>
<proteinExistence type="predicted"/>
<dbReference type="Proteomes" id="UP001159363">
    <property type="component" value="Chromosome 1"/>
</dbReference>
<comment type="caution">
    <text evidence="1">The sequence shown here is derived from an EMBL/GenBank/DDBJ whole genome shotgun (WGS) entry which is preliminary data.</text>
</comment>
<evidence type="ECO:0000313" key="2">
    <source>
        <dbReference type="Proteomes" id="UP001159363"/>
    </source>
</evidence>
<dbReference type="EMBL" id="JARBHB010000001">
    <property type="protein sequence ID" value="KAJ8894846.1"/>
    <property type="molecule type" value="Genomic_DNA"/>
</dbReference>
<keyword evidence="2" id="KW-1185">Reference proteome</keyword>
<dbReference type="PANTHER" id="PTHR10773:SF19">
    <property type="match status" value="1"/>
</dbReference>
<name>A0ABQ9IES9_9NEOP</name>
<gene>
    <name evidence="1" type="ORF">PR048_000153</name>
</gene>
<dbReference type="PANTHER" id="PTHR10773">
    <property type="entry name" value="DNA-DIRECTED RNA POLYMERASES I, II, AND III SUBUNIT RPABC2"/>
    <property type="match status" value="1"/>
</dbReference>
<evidence type="ECO:0000313" key="1">
    <source>
        <dbReference type="EMBL" id="KAJ8894846.1"/>
    </source>
</evidence>
<reference evidence="1 2" key="1">
    <citation type="submission" date="2023-02" db="EMBL/GenBank/DDBJ databases">
        <title>LHISI_Scaffold_Assembly.</title>
        <authorList>
            <person name="Stuart O.P."/>
            <person name="Cleave R."/>
            <person name="Magrath M.J.L."/>
            <person name="Mikheyev A.S."/>
        </authorList>
    </citation>
    <scope>NUCLEOTIDE SEQUENCE [LARGE SCALE GENOMIC DNA]</scope>
    <source>
        <strain evidence="1">Daus_M_001</strain>
        <tissue evidence="1">Leg muscle</tissue>
    </source>
</reference>